<evidence type="ECO:0000313" key="1">
    <source>
        <dbReference type="EMBL" id="AHG89195.1"/>
    </source>
</evidence>
<dbReference type="KEGG" id="gba:J421_1658"/>
<gene>
    <name evidence="1" type="ORF">J421_1658</name>
</gene>
<reference evidence="1 2" key="1">
    <citation type="journal article" date="2014" name="Genome Announc.">
        <title>Genome Sequence and Methylome of Soil Bacterium Gemmatirosa kalamazoonensis KBS708T, a Member of the Rarely Cultivated Gemmatimonadetes Phylum.</title>
        <authorList>
            <person name="Debruyn J.M."/>
            <person name="Radosevich M."/>
            <person name="Wommack K.E."/>
            <person name="Polson S.W."/>
            <person name="Hauser L.J."/>
            <person name="Fawaz M.N."/>
            <person name="Korlach J."/>
            <person name="Tsai Y.C."/>
        </authorList>
    </citation>
    <scope>NUCLEOTIDE SEQUENCE [LARGE SCALE GENOMIC DNA]</scope>
    <source>
        <strain evidence="1 2">KBS708</strain>
    </source>
</reference>
<evidence type="ECO:0000313" key="2">
    <source>
        <dbReference type="Proteomes" id="UP000019151"/>
    </source>
</evidence>
<proteinExistence type="predicted"/>
<sequence length="101" mass="11441">MDPHEAPPWLLGRWRLLRAEAALDFAPGVRMEFRPGGRLLYTIVVEGHEHVVRLIYRVDGDVLRTDNPEHPHAVATHFALGEGGVLVFDFSGARAWFVRET</sequence>
<dbReference type="Proteomes" id="UP000019151">
    <property type="component" value="Chromosome"/>
</dbReference>
<dbReference type="AlphaFoldDB" id="W0RFV5"/>
<dbReference type="EMBL" id="CP007128">
    <property type="protein sequence ID" value="AHG89195.1"/>
    <property type="molecule type" value="Genomic_DNA"/>
</dbReference>
<protein>
    <submittedName>
        <fullName evidence="1">Uncharacterized protein</fullName>
    </submittedName>
</protein>
<dbReference type="eggNOG" id="ENOG503484E">
    <property type="taxonomic scope" value="Bacteria"/>
</dbReference>
<dbReference type="RefSeq" id="WP_025410707.1">
    <property type="nucleotide sequence ID" value="NZ_CP007128.1"/>
</dbReference>
<dbReference type="HOGENOM" id="CLU_2287477_0_0_0"/>
<dbReference type="InParanoid" id="W0RFV5"/>
<organism evidence="1 2">
    <name type="scientific">Gemmatirosa kalamazoonensis</name>
    <dbReference type="NCBI Taxonomy" id="861299"/>
    <lineage>
        <taxon>Bacteria</taxon>
        <taxon>Pseudomonadati</taxon>
        <taxon>Gemmatimonadota</taxon>
        <taxon>Gemmatimonadia</taxon>
        <taxon>Gemmatimonadales</taxon>
        <taxon>Gemmatimonadaceae</taxon>
        <taxon>Gemmatirosa</taxon>
    </lineage>
</organism>
<keyword evidence="2" id="KW-1185">Reference proteome</keyword>
<dbReference type="OrthoDB" id="9798304at2"/>
<dbReference type="STRING" id="861299.J421_1658"/>
<accession>W0RFV5</accession>
<name>W0RFV5_9BACT</name>